<protein>
    <submittedName>
        <fullName evidence="2">Uncharacterized protein</fullName>
    </submittedName>
</protein>
<keyword evidence="1" id="KW-0732">Signal</keyword>
<gene>
    <name evidence="2" type="ORF">HZA66_10885</name>
</gene>
<proteinExistence type="predicted"/>
<dbReference type="AlphaFoldDB" id="A0A933VVJ9"/>
<organism evidence="2 3">
    <name type="scientific">Rhodopseudomonas palustris</name>
    <dbReference type="NCBI Taxonomy" id="1076"/>
    <lineage>
        <taxon>Bacteria</taxon>
        <taxon>Pseudomonadati</taxon>
        <taxon>Pseudomonadota</taxon>
        <taxon>Alphaproteobacteria</taxon>
        <taxon>Hyphomicrobiales</taxon>
        <taxon>Nitrobacteraceae</taxon>
        <taxon>Rhodopseudomonas</taxon>
    </lineage>
</organism>
<feature type="signal peptide" evidence="1">
    <location>
        <begin position="1"/>
        <end position="20"/>
    </location>
</feature>
<dbReference type="EMBL" id="JACRJB010000027">
    <property type="protein sequence ID" value="MBI5129937.1"/>
    <property type="molecule type" value="Genomic_DNA"/>
</dbReference>
<feature type="chain" id="PRO_5037969607" evidence="1">
    <location>
        <begin position="21"/>
        <end position="103"/>
    </location>
</feature>
<comment type="caution">
    <text evidence="2">The sequence shown here is derived from an EMBL/GenBank/DDBJ whole genome shotgun (WGS) entry which is preliminary data.</text>
</comment>
<accession>A0A933VVJ9</accession>
<sequence length="103" mass="10902">MRKILIAALFAAAAPVTGHAAPLMAPAAQMQAAVAEASGVDTVACVRRGWRGPGVYPGCGYHRPYYRPYPYVVAPVYVGPRVVVAAPVPAPRQCWIAGAWRPC</sequence>
<name>A0A933VVJ9_RHOPL</name>
<reference evidence="2" key="1">
    <citation type="submission" date="2020-07" db="EMBL/GenBank/DDBJ databases">
        <title>Huge and variable diversity of episymbiotic CPR bacteria and DPANN archaea in groundwater ecosystems.</title>
        <authorList>
            <person name="He C.Y."/>
            <person name="Keren R."/>
            <person name="Whittaker M."/>
            <person name="Farag I.F."/>
            <person name="Doudna J."/>
            <person name="Cate J.H.D."/>
            <person name="Banfield J.F."/>
        </authorList>
    </citation>
    <scope>NUCLEOTIDE SEQUENCE</scope>
    <source>
        <strain evidence="2">NC_groundwater_1818_Pr3_B-0.1um_66_35</strain>
    </source>
</reference>
<evidence type="ECO:0000256" key="1">
    <source>
        <dbReference type="SAM" id="SignalP"/>
    </source>
</evidence>
<evidence type="ECO:0000313" key="3">
    <source>
        <dbReference type="Proteomes" id="UP000782519"/>
    </source>
</evidence>
<dbReference type="Proteomes" id="UP000782519">
    <property type="component" value="Unassembled WGS sequence"/>
</dbReference>
<evidence type="ECO:0000313" key="2">
    <source>
        <dbReference type="EMBL" id="MBI5129937.1"/>
    </source>
</evidence>